<feature type="transmembrane region" description="Helical" evidence="8">
    <location>
        <begin position="84"/>
        <end position="102"/>
    </location>
</feature>
<protein>
    <submittedName>
        <fullName evidence="9">Endospore germination permease</fullName>
    </submittedName>
</protein>
<evidence type="ECO:0000256" key="4">
    <source>
        <dbReference type="ARBA" id="ARBA00022544"/>
    </source>
</evidence>
<dbReference type="InterPro" id="IPR004761">
    <property type="entry name" value="Spore_GerAB"/>
</dbReference>
<dbReference type="PANTHER" id="PTHR34975:SF2">
    <property type="entry name" value="SPORE GERMINATION PROTEIN A2"/>
    <property type="match status" value="1"/>
</dbReference>
<dbReference type="EMBL" id="JAUCFI010000003">
    <property type="protein sequence ID" value="MDM5285078.1"/>
    <property type="molecule type" value="Genomic_DNA"/>
</dbReference>
<evidence type="ECO:0000256" key="3">
    <source>
        <dbReference type="ARBA" id="ARBA00022448"/>
    </source>
</evidence>
<dbReference type="Proteomes" id="UP001238973">
    <property type="component" value="Unassembled WGS sequence"/>
</dbReference>
<feature type="transmembrane region" description="Helical" evidence="8">
    <location>
        <begin position="187"/>
        <end position="209"/>
    </location>
</feature>
<evidence type="ECO:0000256" key="6">
    <source>
        <dbReference type="ARBA" id="ARBA00022989"/>
    </source>
</evidence>
<dbReference type="GO" id="GO:0009847">
    <property type="term" value="P:spore germination"/>
    <property type="evidence" value="ECO:0007669"/>
    <property type="project" value="InterPro"/>
</dbReference>
<keyword evidence="7 8" id="KW-0472">Membrane</keyword>
<dbReference type="AlphaFoldDB" id="A0AAJ1QPH4"/>
<evidence type="ECO:0000256" key="1">
    <source>
        <dbReference type="ARBA" id="ARBA00004141"/>
    </source>
</evidence>
<feature type="transmembrane region" description="Helical" evidence="8">
    <location>
        <begin position="122"/>
        <end position="141"/>
    </location>
</feature>
<name>A0AAJ1QPH4_9BACI</name>
<feature type="transmembrane region" description="Helical" evidence="8">
    <location>
        <begin position="12"/>
        <end position="31"/>
    </location>
</feature>
<reference evidence="9" key="1">
    <citation type="submission" date="2023-06" db="EMBL/GenBank/DDBJ databases">
        <title>Comparative genomics of Bacillaceae isolates and their secondary metabolite potential.</title>
        <authorList>
            <person name="Song L."/>
            <person name="Nielsen L.J."/>
            <person name="Mohite O."/>
            <person name="Xu X."/>
            <person name="Weber T."/>
            <person name="Kovacs A.T."/>
        </authorList>
    </citation>
    <scope>NUCLEOTIDE SEQUENCE</scope>
    <source>
        <strain evidence="9">G1S1</strain>
    </source>
</reference>
<feature type="transmembrane region" description="Helical" evidence="8">
    <location>
        <begin position="43"/>
        <end position="64"/>
    </location>
</feature>
<dbReference type="RefSeq" id="WP_289350323.1">
    <property type="nucleotide sequence ID" value="NZ_JAUCFI010000003.1"/>
</dbReference>
<proteinExistence type="inferred from homology"/>
<feature type="transmembrane region" description="Helical" evidence="8">
    <location>
        <begin position="221"/>
        <end position="244"/>
    </location>
</feature>
<dbReference type="Pfam" id="PF03845">
    <property type="entry name" value="Spore_permease"/>
    <property type="match status" value="1"/>
</dbReference>
<feature type="transmembrane region" description="Helical" evidence="8">
    <location>
        <begin position="274"/>
        <end position="299"/>
    </location>
</feature>
<sequence>MNIRPGSFKISSHQLMILILLYSVGTVILHTPSPLAGFAKQDAWLAALFGTGIALIFVWFYIRVGNLYPDLALDQINEKVFGKIVGKMINLTFFIWSFSTAAETTYYVGSFIETFWMPDTPLVALNILLAAVVIFTVRLGIETFTRTLEIFFIPIFILLIIFLFAIIPEANIQNIQPVFEGGAKPLIRAVLFYVSVFTLSPVMFLMIFPSKVNERKKGEKAFYIGTLIGGIILILVIMLDILVLGPDTTVRNIAPSYTMAKKINVGNFLMRIEAIIATIWIFTTYTRTVMYFYVSVVVFSNLFNIKDYRPFTTALGMIMVFCSLIVFPTVSSSGEFNKNIWLFYASTYGLVMPLLLFITAKFRNIIKKPHGRQQ</sequence>
<gene>
    <name evidence="9" type="ORF">QUF85_17545</name>
</gene>
<dbReference type="PANTHER" id="PTHR34975">
    <property type="entry name" value="SPORE GERMINATION PROTEIN A2"/>
    <property type="match status" value="1"/>
</dbReference>
<evidence type="ECO:0000256" key="2">
    <source>
        <dbReference type="ARBA" id="ARBA00007998"/>
    </source>
</evidence>
<keyword evidence="4" id="KW-0309">Germination</keyword>
<evidence type="ECO:0000256" key="5">
    <source>
        <dbReference type="ARBA" id="ARBA00022692"/>
    </source>
</evidence>
<keyword evidence="5 8" id="KW-0812">Transmembrane</keyword>
<evidence type="ECO:0000256" key="7">
    <source>
        <dbReference type="ARBA" id="ARBA00023136"/>
    </source>
</evidence>
<dbReference type="NCBIfam" id="TIGR00912">
    <property type="entry name" value="2A0309"/>
    <property type="match status" value="1"/>
</dbReference>
<accession>A0AAJ1QPH4</accession>
<comment type="caution">
    <text evidence="9">The sequence shown here is derived from an EMBL/GenBank/DDBJ whole genome shotgun (WGS) entry which is preliminary data.</text>
</comment>
<comment type="similarity">
    <text evidence="2">Belongs to the amino acid-polyamine-organocation (APC) superfamily. Spore germination protein (SGP) (TC 2.A.3.9) family.</text>
</comment>
<evidence type="ECO:0000256" key="8">
    <source>
        <dbReference type="SAM" id="Phobius"/>
    </source>
</evidence>
<feature type="transmembrane region" description="Helical" evidence="8">
    <location>
        <begin position="148"/>
        <end position="167"/>
    </location>
</feature>
<keyword evidence="3" id="KW-0813">Transport</keyword>
<evidence type="ECO:0000313" key="9">
    <source>
        <dbReference type="EMBL" id="MDM5285078.1"/>
    </source>
</evidence>
<keyword evidence="6 8" id="KW-1133">Transmembrane helix</keyword>
<dbReference type="GO" id="GO:0016020">
    <property type="term" value="C:membrane"/>
    <property type="evidence" value="ECO:0007669"/>
    <property type="project" value="UniProtKB-SubCell"/>
</dbReference>
<feature type="transmembrane region" description="Helical" evidence="8">
    <location>
        <begin position="311"/>
        <end position="329"/>
    </location>
</feature>
<organism evidence="9 10">
    <name type="scientific">Peribacillus frigoritolerans</name>
    <dbReference type="NCBI Taxonomy" id="450367"/>
    <lineage>
        <taxon>Bacteria</taxon>
        <taxon>Bacillati</taxon>
        <taxon>Bacillota</taxon>
        <taxon>Bacilli</taxon>
        <taxon>Bacillales</taxon>
        <taxon>Bacillaceae</taxon>
        <taxon>Peribacillus</taxon>
    </lineage>
</organism>
<dbReference type="Gene3D" id="1.20.1740.10">
    <property type="entry name" value="Amino acid/polyamine transporter I"/>
    <property type="match status" value="1"/>
</dbReference>
<evidence type="ECO:0000313" key="10">
    <source>
        <dbReference type="Proteomes" id="UP001238973"/>
    </source>
</evidence>
<comment type="subcellular location">
    <subcellularLocation>
        <location evidence="1">Membrane</location>
        <topology evidence="1">Multi-pass membrane protein</topology>
    </subcellularLocation>
</comment>
<feature type="transmembrane region" description="Helical" evidence="8">
    <location>
        <begin position="341"/>
        <end position="360"/>
    </location>
</feature>